<dbReference type="PANTHER" id="PTHR11692">
    <property type="entry name" value="BIFUNCTIONAL PURINE BIOSYNTHESIS PROTEIN PURH"/>
    <property type="match status" value="1"/>
</dbReference>
<dbReference type="CDD" id="cd01421">
    <property type="entry name" value="IMPCH"/>
    <property type="match status" value="1"/>
</dbReference>
<name>A0A8J6N540_9BACT</name>
<evidence type="ECO:0000256" key="4">
    <source>
        <dbReference type="ARBA" id="ARBA00023268"/>
    </source>
</evidence>
<dbReference type="Pfam" id="PF01808">
    <property type="entry name" value="AICARFT_IMPCHas"/>
    <property type="match status" value="1"/>
</dbReference>
<sequence>MSINVVERIDDLIMVKHILVSVSDKNGLDKLIPEMLSVNPELKFFSTGGTYSSIKEILGSDAASCLTQVSDYTGQPETQGGLVKTLDFKIYLGLLTETYNEYHKNDLKRTDSVPIDMVVVNLYPFKETIAKHNITIEQARGNIDIGGPCMIRAAAKNFIRVAPVVDPSDYETIVSEIKSNNGQLSLRLRCELAQKAFEHTAVYDRFIADYLSDRTFDEVKACYSF</sequence>
<reference evidence="6 7" key="1">
    <citation type="submission" date="2020-08" db="EMBL/GenBank/DDBJ databases">
        <title>Bridging the membrane lipid divide: bacteria of the FCB group superphylum have the potential to synthesize archaeal ether lipids.</title>
        <authorList>
            <person name="Villanueva L."/>
            <person name="Von Meijenfeldt F.A.B."/>
            <person name="Westbye A.B."/>
            <person name="Yadav S."/>
            <person name="Hopmans E.C."/>
            <person name="Dutilh B.E."/>
            <person name="Sinninghe Damste J.S."/>
        </authorList>
    </citation>
    <scope>NUCLEOTIDE SEQUENCE [LARGE SCALE GENOMIC DNA]</scope>
    <source>
        <strain evidence="6">NIOZ-UU82</strain>
    </source>
</reference>
<organism evidence="6 7">
    <name type="scientific">Candidatus Desulfaltia bathyphila</name>
    <dbReference type="NCBI Taxonomy" id="2841697"/>
    <lineage>
        <taxon>Bacteria</taxon>
        <taxon>Pseudomonadati</taxon>
        <taxon>Thermodesulfobacteriota</taxon>
        <taxon>Desulfobacteria</taxon>
        <taxon>Desulfobacterales</taxon>
        <taxon>Desulfobacterales incertae sedis</taxon>
        <taxon>Candidatus Desulfaltia</taxon>
    </lineage>
</organism>
<keyword evidence="4" id="KW-0511">Multifunctional enzyme</keyword>
<dbReference type="SUPFAM" id="SSF52335">
    <property type="entry name" value="Methylglyoxal synthase-like"/>
    <property type="match status" value="1"/>
</dbReference>
<dbReference type="AlphaFoldDB" id="A0A8J6N540"/>
<gene>
    <name evidence="6" type="ORF">H8E80_02290</name>
</gene>
<feature type="domain" description="MGS-like" evidence="5">
    <location>
        <begin position="10"/>
        <end position="165"/>
    </location>
</feature>
<dbReference type="GO" id="GO:0006189">
    <property type="term" value="P:'de novo' IMP biosynthetic process"/>
    <property type="evidence" value="ECO:0007669"/>
    <property type="project" value="TreeGrafter"/>
</dbReference>
<evidence type="ECO:0000259" key="5">
    <source>
        <dbReference type="PROSITE" id="PS51855"/>
    </source>
</evidence>
<dbReference type="Pfam" id="PF02142">
    <property type="entry name" value="MGS"/>
    <property type="match status" value="1"/>
</dbReference>
<keyword evidence="3" id="KW-0378">Hydrolase</keyword>
<dbReference type="EMBL" id="JACNLL010000026">
    <property type="protein sequence ID" value="MBC8198866.1"/>
    <property type="molecule type" value="Genomic_DNA"/>
</dbReference>
<comment type="caution">
    <text evidence="6">The sequence shown here is derived from an EMBL/GenBank/DDBJ whole genome shotgun (WGS) entry which is preliminary data.</text>
</comment>
<dbReference type="PROSITE" id="PS51855">
    <property type="entry name" value="MGS"/>
    <property type="match status" value="1"/>
</dbReference>
<dbReference type="InterPro" id="IPR002695">
    <property type="entry name" value="PurH-like"/>
</dbReference>
<evidence type="ECO:0000256" key="2">
    <source>
        <dbReference type="ARBA" id="ARBA00022755"/>
    </source>
</evidence>
<dbReference type="InterPro" id="IPR011607">
    <property type="entry name" value="MGS-like_dom"/>
</dbReference>
<evidence type="ECO:0000313" key="7">
    <source>
        <dbReference type="Proteomes" id="UP000603545"/>
    </source>
</evidence>
<keyword evidence="1" id="KW-0808">Transferase</keyword>
<keyword evidence="2" id="KW-0658">Purine biosynthesis</keyword>
<evidence type="ECO:0000256" key="1">
    <source>
        <dbReference type="ARBA" id="ARBA00022679"/>
    </source>
</evidence>
<accession>A0A8J6N540</accession>
<dbReference type="PANTHER" id="PTHR11692:SF0">
    <property type="entry name" value="BIFUNCTIONAL PURINE BIOSYNTHESIS PROTEIN ATIC"/>
    <property type="match status" value="1"/>
</dbReference>
<dbReference type="Gene3D" id="3.40.50.1380">
    <property type="entry name" value="Methylglyoxal synthase-like domain"/>
    <property type="match status" value="1"/>
</dbReference>
<evidence type="ECO:0000256" key="3">
    <source>
        <dbReference type="ARBA" id="ARBA00022801"/>
    </source>
</evidence>
<dbReference type="FunFam" id="3.40.50.1380:FF:000001">
    <property type="entry name" value="Bifunctional purine biosynthesis protein PurH"/>
    <property type="match status" value="1"/>
</dbReference>
<evidence type="ECO:0000313" key="6">
    <source>
        <dbReference type="EMBL" id="MBC8198866.1"/>
    </source>
</evidence>
<protein>
    <recommendedName>
        <fullName evidence="5">MGS-like domain-containing protein</fullName>
    </recommendedName>
</protein>
<dbReference type="GO" id="GO:0004643">
    <property type="term" value="F:phosphoribosylaminoimidazolecarboxamide formyltransferase activity"/>
    <property type="evidence" value="ECO:0007669"/>
    <property type="project" value="InterPro"/>
</dbReference>
<dbReference type="SMART" id="SM00851">
    <property type="entry name" value="MGS"/>
    <property type="match status" value="1"/>
</dbReference>
<dbReference type="InterPro" id="IPR036914">
    <property type="entry name" value="MGS-like_dom_sf"/>
</dbReference>
<dbReference type="GO" id="GO:0005829">
    <property type="term" value="C:cytosol"/>
    <property type="evidence" value="ECO:0007669"/>
    <property type="project" value="TreeGrafter"/>
</dbReference>
<dbReference type="Proteomes" id="UP000603545">
    <property type="component" value="Unassembled WGS sequence"/>
</dbReference>
<proteinExistence type="predicted"/>
<dbReference type="GO" id="GO:0003937">
    <property type="term" value="F:IMP cyclohydrolase activity"/>
    <property type="evidence" value="ECO:0007669"/>
    <property type="project" value="InterPro"/>
</dbReference>